<dbReference type="RefSeq" id="XP_033570449.1">
    <property type="nucleotide sequence ID" value="XM_033716143.1"/>
</dbReference>
<evidence type="ECO:0000259" key="1">
    <source>
        <dbReference type="Pfam" id="PF06985"/>
    </source>
</evidence>
<feature type="domain" description="Heterokaryon incompatibility" evidence="1">
    <location>
        <begin position="46"/>
        <end position="135"/>
    </location>
</feature>
<dbReference type="InterPro" id="IPR052895">
    <property type="entry name" value="HetReg/Transcr_Mod"/>
</dbReference>
<reference evidence="4" key="3">
    <citation type="submission" date="2025-04" db="UniProtKB">
        <authorList>
            <consortium name="RefSeq"/>
        </authorList>
    </citation>
    <scope>IDENTIFICATION</scope>
    <source>
        <strain evidence="4">CBS 304.34</strain>
    </source>
</reference>
<gene>
    <name evidence="2 4" type="ORF">BDZ99DRAFT_399646</name>
</gene>
<organism evidence="2">
    <name type="scientific">Mytilinidion resinicola</name>
    <dbReference type="NCBI Taxonomy" id="574789"/>
    <lineage>
        <taxon>Eukaryota</taxon>
        <taxon>Fungi</taxon>
        <taxon>Dikarya</taxon>
        <taxon>Ascomycota</taxon>
        <taxon>Pezizomycotina</taxon>
        <taxon>Dothideomycetes</taxon>
        <taxon>Pleosporomycetidae</taxon>
        <taxon>Mytilinidiales</taxon>
        <taxon>Mytilinidiaceae</taxon>
        <taxon>Mytilinidion</taxon>
    </lineage>
</organism>
<dbReference type="OrthoDB" id="3553147at2759"/>
<dbReference type="PANTHER" id="PTHR24148">
    <property type="entry name" value="ANKYRIN REPEAT DOMAIN-CONTAINING PROTEIN 39 HOMOLOG-RELATED"/>
    <property type="match status" value="1"/>
</dbReference>
<dbReference type="Proteomes" id="UP000504636">
    <property type="component" value="Unplaced"/>
</dbReference>
<dbReference type="PANTHER" id="PTHR24148:SF73">
    <property type="entry name" value="HET DOMAIN PROTEIN (AFU_ORTHOLOGUE AFUA_8G01020)"/>
    <property type="match status" value="1"/>
</dbReference>
<reference evidence="4" key="2">
    <citation type="submission" date="2020-04" db="EMBL/GenBank/DDBJ databases">
        <authorList>
            <consortium name="NCBI Genome Project"/>
        </authorList>
    </citation>
    <scope>NUCLEOTIDE SEQUENCE</scope>
    <source>
        <strain evidence="4">CBS 304.34</strain>
    </source>
</reference>
<dbReference type="GeneID" id="54457036"/>
<name>A0A6A6Y5H8_9PEZI</name>
<dbReference type="InterPro" id="IPR010730">
    <property type="entry name" value="HET"/>
</dbReference>
<protein>
    <recommendedName>
        <fullName evidence="1">Heterokaryon incompatibility domain-containing protein</fullName>
    </recommendedName>
</protein>
<proteinExistence type="predicted"/>
<dbReference type="AlphaFoldDB" id="A0A6A6Y5H8"/>
<evidence type="ECO:0000313" key="3">
    <source>
        <dbReference type="Proteomes" id="UP000504636"/>
    </source>
</evidence>
<dbReference type="EMBL" id="MU003717">
    <property type="protein sequence ID" value="KAF2803485.1"/>
    <property type="molecule type" value="Genomic_DNA"/>
</dbReference>
<evidence type="ECO:0000313" key="2">
    <source>
        <dbReference type="EMBL" id="KAF2803485.1"/>
    </source>
</evidence>
<accession>A0A6A6Y5H8</accession>
<keyword evidence="3" id="KW-1185">Reference proteome</keyword>
<reference evidence="2 4" key="1">
    <citation type="journal article" date="2020" name="Stud. Mycol.">
        <title>101 Dothideomycetes genomes: a test case for predicting lifestyles and emergence of pathogens.</title>
        <authorList>
            <person name="Haridas S."/>
            <person name="Albert R."/>
            <person name="Binder M."/>
            <person name="Bloem J."/>
            <person name="Labutti K."/>
            <person name="Salamov A."/>
            <person name="Andreopoulos B."/>
            <person name="Baker S."/>
            <person name="Barry K."/>
            <person name="Bills G."/>
            <person name="Bluhm B."/>
            <person name="Cannon C."/>
            <person name="Castanera R."/>
            <person name="Culley D."/>
            <person name="Daum C."/>
            <person name="Ezra D."/>
            <person name="Gonzalez J."/>
            <person name="Henrissat B."/>
            <person name="Kuo A."/>
            <person name="Liang C."/>
            <person name="Lipzen A."/>
            <person name="Lutzoni F."/>
            <person name="Magnuson J."/>
            <person name="Mondo S."/>
            <person name="Nolan M."/>
            <person name="Ohm R."/>
            <person name="Pangilinan J."/>
            <person name="Park H.-J."/>
            <person name="Ramirez L."/>
            <person name="Alfaro M."/>
            <person name="Sun H."/>
            <person name="Tritt A."/>
            <person name="Yoshinaga Y."/>
            <person name="Zwiers L.-H."/>
            <person name="Turgeon B."/>
            <person name="Goodwin S."/>
            <person name="Spatafora J."/>
            <person name="Crous P."/>
            <person name="Grigoriev I."/>
        </authorList>
    </citation>
    <scope>NUCLEOTIDE SEQUENCE</scope>
    <source>
        <strain evidence="2 4">CBS 304.34</strain>
    </source>
</reference>
<sequence length="138" mass="15972">MIRILRLLPGEWSDPLRCELHSSYICKDNQPYMIHYPNPLGEHPTYEALSYTWGDMSTTTTMDLCGHPFSISNNLESALRHLRQDSEWRDLWVDAICIDQSNMPERSAQVLKMAEIYRHASKVIVWLGEESSDSNLAM</sequence>
<feature type="non-terminal residue" evidence="2">
    <location>
        <position position="138"/>
    </location>
</feature>
<dbReference type="Pfam" id="PF06985">
    <property type="entry name" value="HET"/>
    <property type="match status" value="1"/>
</dbReference>
<evidence type="ECO:0000313" key="4">
    <source>
        <dbReference type="RefSeq" id="XP_033570449.1"/>
    </source>
</evidence>